<gene>
    <name evidence="1" type="ORF">EWM63_19605</name>
</gene>
<proteinExistence type="predicted"/>
<accession>A0A4P6L6N8</accession>
<reference evidence="1 2" key="1">
    <citation type="submission" date="2019-02" db="EMBL/GenBank/DDBJ databases">
        <title>Draft Genome Sequences of Six Type Strains of the Genus Massilia.</title>
        <authorList>
            <person name="Miess H."/>
            <person name="Frediansyhah A."/>
            <person name="Gross H."/>
        </authorList>
    </citation>
    <scope>NUCLEOTIDE SEQUENCE [LARGE SCALE GENOMIC DNA]</scope>
    <source>
        <strain evidence="1 2">DSM 17473</strain>
    </source>
</reference>
<sequence length="69" mass="7926">MATYEQIRSDVQAKHGVYVQNCWIAHVKELNGLTPRPATNRRSLDARVKSCPAEVRPIIEASMRRFDMI</sequence>
<name>A0A4P6L6N8_9BURK</name>
<organism evidence="1 2">
    <name type="scientific">Pseudoduganella lutea</name>
    <dbReference type="NCBI Taxonomy" id="321985"/>
    <lineage>
        <taxon>Bacteria</taxon>
        <taxon>Pseudomonadati</taxon>
        <taxon>Pseudomonadota</taxon>
        <taxon>Betaproteobacteria</taxon>
        <taxon>Burkholderiales</taxon>
        <taxon>Oxalobacteraceae</taxon>
        <taxon>Telluria group</taxon>
        <taxon>Pseudoduganella</taxon>
    </lineage>
</organism>
<evidence type="ECO:0000313" key="1">
    <source>
        <dbReference type="EMBL" id="QBE67381.1"/>
    </source>
</evidence>
<dbReference type="Proteomes" id="UP000290637">
    <property type="component" value="Chromosome"/>
</dbReference>
<evidence type="ECO:0000313" key="2">
    <source>
        <dbReference type="Proteomes" id="UP000290637"/>
    </source>
</evidence>
<keyword evidence="2" id="KW-1185">Reference proteome</keyword>
<dbReference type="KEGG" id="plue:EWM63_19605"/>
<dbReference type="AlphaFoldDB" id="A0A4P6L6N8"/>
<dbReference type="OrthoDB" id="6710127at2"/>
<dbReference type="EMBL" id="CP035913">
    <property type="protein sequence ID" value="QBE67381.1"/>
    <property type="molecule type" value="Genomic_DNA"/>
</dbReference>
<protein>
    <submittedName>
        <fullName evidence="1">Uncharacterized protein</fullName>
    </submittedName>
</protein>